<dbReference type="Pfam" id="PF09361">
    <property type="entry name" value="Phasin_2"/>
    <property type="match status" value="1"/>
</dbReference>
<accession>A0A845MDZ0</accession>
<dbReference type="Proteomes" id="UP000445696">
    <property type="component" value="Unassembled WGS sequence"/>
</dbReference>
<dbReference type="InterPro" id="IPR018968">
    <property type="entry name" value="Phasin"/>
</dbReference>
<dbReference type="RefSeq" id="WP_161337974.1">
    <property type="nucleotide sequence ID" value="NZ_JBHSDG010000002.1"/>
</dbReference>
<protein>
    <recommendedName>
        <fullName evidence="1">Phasin domain-containing protein</fullName>
    </recommendedName>
</protein>
<dbReference type="AlphaFoldDB" id="A0A845MDZ0"/>
<dbReference type="OrthoDB" id="7678100at2"/>
<evidence type="ECO:0000259" key="1">
    <source>
        <dbReference type="Pfam" id="PF09361"/>
    </source>
</evidence>
<feature type="domain" description="Phasin" evidence="1">
    <location>
        <begin position="83"/>
        <end position="175"/>
    </location>
</feature>
<reference evidence="2 3" key="1">
    <citation type="journal article" date="2014" name="Int. J. Syst. Evol. Microbiol.">
        <title>Sneathiella chungangensis sp. nov., isolated from a marine sand, and emended description of the genus Sneathiella.</title>
        <authorList>
            <person name="Siamphan C."/>
            <person name="Kim H."/>
            <person name="Lee J.S."/>
            <person name="Kim W."/>
        </authorList>
    </citation>
    <scope>NUCLEOTIDE SEQUENCE [LARGE SCALE GENOMIC DNA]</scope>
    <source>
        <strain evidence="2 3">KCTC 32476</strain>
    </source>
</reference>
<name>A0A845MDZ0_9PROT</name>
<organism evidence="2 3">
    <name type="scientific">Sneathiella chungangensis</name>
    <dbReference type="NCBI Taxonomy" id="1418234"/>
    <lineage>
        <taxon>Bacteria</taxon>
        <taxon>Pseudomonadati</taxon>
        <taxon>Pseudomonadota</taxon>
        <taxon>Alphaproteobacteria</taxon>
        <taxon>Sneathiellales</taxon>
        <taxon>Sneathiellaceae</taxon>
        <taxon>Sneathiella</taxon>
    </lineage>
</organism>
<sequence length="186" mass="20094">MTKKSTNTAAVDPTAVTKEIEDMVATGRKSLQEAFLNGTEAAEKAFKSNSETFKTNYEKAVAEGKSGFEKVIKTLEGSQFYDKKSAEAFVKASNAAVEKSEKIGAALIDFGTGSLQDVFNVTKTIAETEDMTKVVEIQTEFAKNSMQNYVSEMGKFNTLVADAAKSVVEPFGAQYAASLDMFSKQA</sequence>
<dbReference type="EMBL" id="WTVA01000001">
    <property type="protein sequence ID" value="MZR21590.1"/>
    <property type="molecule type" value="Genomic_DNA"/>
</dbReference>
<comment type="caution">
    <text evidence="2">The sequence shown here is derived from an EMBL/GenBank/DDBJ whole genome shotgun (WGS) entry which is preliminary data.</text>
</comment>
<gene>
    <name evidence="2" type="ORF">GQF03_04545</name>
</gene>
<evidence type="ECO:0000313" key="3">
    <source>
        <dbReference type="Proteomes" id="UP000445696"/>
    </source>
</evidence>
<keyword evidence="3" id="KW-1185">Reference proteome</keyword>
<proteinExistence type="predicted"/>
<evidence type="ECO:0000313" key="2">
    <source>
        <dbReference type="EMBL" id="MZR21590.1"/>
    </source>
</evidence>